<dbReference type="Proteomes" id="UP000194000">
    <property type="component" value="Unassembled WGS sequence"/>
</dbReference>
<comment type="caution">
    <text evidence="3">The sequence shown here is derived from an EMBL/GenBank/DDBJ whole genome shotgun (WGS) entry which is preliminary data.</text>
</comment>
<dbReference type="SUPFAM" id="SSF53474">
    <property type="entry name" value="alpha/beta-Hydrolases"/>
    <property type="match status" value="1"/>
</dbReference>
<dbReference type="EMBL" id="LQOW01000026">
    <property type="protein sequence ID" value="ORV58425.1"/>
    <property type="molecule type" value="Genomic_DNA"/>
</dbReference>
<dbReference type="GO" id="GO:0016787">
    <property type="term" value="F:hydrolase activity"/>
    <property type="evidence" value="ECO:0007669"/>
    <property type="project" value="UniProtKB-KW"/>
</dbReference>
<dbReference type="Gene3D" id="3.40.50.1820">
    <property type="entry name" value="alpha/beta hydrolase"/>
    <property type="match status" value="1"/>
</dbReference>
<proteinExistence type="predicted"/>
<dbReference type="STRING" id="1260918.AWC06_18595"/>
<dbReference type="PANTHER" id="PTHR43329">
    <property type="entry name" value="EPOXIDE HYDROLASE"/>
    <property type="match status" value="1"/>
</dbReference>
<protein>
    <submittedName>
        <fullName evidence="3">Epoxide hydrolase</fullName>
    </submittedName>
</protein>
<dbReference type="OrthoDB" id="2987348at2"/>
<dbReference type="AlphaFoldDB" id="A0A1X1UNJ9"/>
<organism evidence="3 4">
    <name type="scientific">Mycobacterium fragae</name>
    <dbReference type="NCBI Taxonomy" id="1260918"/>
    <lineage>
        <taxon>Bacteria</taxon>
        <taxon>Bacillati</taxon>
        <taxon>Actinomycetota</taxon>
        <taxon>Actinomycetes</taxon>
        <taxon>Mycobacteriales</taxon>
        <taxon>Mycobacteriaceae</taxon>
        <taxon>Mycobacterium</taxon>
    </lineage>
</organism>
<name>A0A1X1UNJ9_9MYCO</name>
<dbReference type="InterPro" id="IPR000073">
    <property type="entry name" value="AB_hydrolase_1"/>
</dbReference>
<gene>
    <name evidence="3" type="ORF">AWC06_18595</name>
</gene>
<feature type="domain" description="AB hydrolase-1" evidence="2">
    <location>
        <begin position="36"/>
        <end position="312"/>
    </location>
</feature>
<dbReference type="Pfam" id="PF00561">
    <property type="entry name" value="Abhydrolase_1"/>
    <property type="match status" value="1"/>
</dbReference>
<dbReference type="InterPro" id="IPR029058">
    <property type="entry name" value="AB_hydrolase_fold"/>
</dbReference>
<dbReference type="InterPro" id="IPR000639">
    <property type="entry name" value="Epox_hydrolase-like"/>
</dbReference>
<reference evidence="3 4" key="1">
    <citation type="submission" date="2016-01" db="EMBL/GenBank/DDBJ databases">
        <title>The new phylogeny of the genus Mycobacterium.</title>
        <authorList>
            <person name="Tarcisio F."/>
            <person name="Conor M."/>
            <person name="Antonella G."/>
            <person name="Elisabetta G."/>
            <person name="Giulia F.S."/>
            <person name="Sara T."/>
            <person name="Anna F."/>
            <person name="Clotilde B."/>
            <person name="Roberto B."/>
            <person name="Veronica D.S."/>
            <person name="Fabio R."/>
            <person name="Monica P."/>
            <person name="Olivier J."/>
            <person name="Enrico T."/>
            <person name="Nicola S."/>
        </authorList>
    </citation>
    <scope>NUCLEOTIDE SEQUENCE [LARGE SCALE GENOMIC DNA]</scope>
    <source>
        <strain evidence="3 4">DSM 45731</strain>
    </source>
</reference>
<evidence type="ECO:0000313" key="4">
    <source>
        <dbReference type="Proteomes" id="UP000194000"/>
    </source>
</evidence>
<dbReference type="PRINTS" id="PR00111">
    <property type="entry name" value="ABHYDROLASE"/>
</dbReference>
<dbReference type="PRINTS" id="PR00412">
    <property type="entry name" value="EPOXHYDRLASE"/>
</dbReference>
<keyword evidence="1 3" id="KW-0378">Hydrolase</keyword>
<accession>A0A1X1UNJ9</accession>
<evidence type="ECO:0000313" key="3">
    <source>
        <dbReference type="EMBL" id="ORV58425.1"/>
    </source>
</evidence>
<evidence type="ECO:0000256" key="1">
    <source>
        <dbReference type="ARBA" id="ARBA00022801"/>
    </source>
</evidence>
<evidence type="ECO:0000259" key="2">
    <source>
        <dbReference type="Pfam" id="PF00561"/>
    </source>
</evidence>
<sequence length="334" mass="36350">MCFGETVPDTVPITERIIDTNGVQLHTVEAGQPGAPVVVLCHGFPELAYSWRHQIPVLAAAGYHVLAPDQRGYGRSTRPEDIADYNIAELSADVIGLLDDVDAERAVIVGHDWGAPVAWSSAQLHPDRVAGVVGLSVPPVPRAQVPPTEAFRKAFGEHFFYMLYFQEPGVADAELGADPAKTIRRMMGGLTGHDRAAGLRMARPGPEGFVERLPEPDGLPSWISAEELDHYVAEFSRTGFTGGLNWYRNLDRNWELLADAVAPTITVPALFVAGADDPVLGFMRRERAAEVVTGPYREVIIEGAGHWLQQERPEEVNQALLDFLCGLKSGGELS</sequence>
<keyword evidence="4" id="KW-1185">Reference proteome</keyword>